<keyword evidence="7 8" id="KW-0472">Membrane</keyword>
<gene>
    <name evidence="9" type="ORF">METZ01_LOCUS239163</name>
</gene>
<dbReference type="GO" id="GO:0022857">
    <property type="term" value="F:transmembrane transporter activity"/>
    <property type="evidence" value="ECO:0007669"/>
    <property type="project" value="InterPro"/>
</dbReference>
<evidence type="ECO:0000256" key="6">
    <source>
        <dbReference type="ARBA" id="ARBA00022989"/>
    </source>
</evidence>
<dbReference type="EMBL" id="UINC01061098">
    <property type="protein sequence ID" value="SVB86309.1"/>
    <property type="molecule type" value="Genomic_DNA"/>
</dbReference>
<evidence type="ECO:0000256" key="2">
    <source>
        <dbReference type="ARBA" id="ARBA00022448"/>
    </source>
</evidence>
<accession>A0A382HGI6</accession>
<feature type="transmembrane region" description="Helical" evidence="8">
    <location>
        <begin position="187"/>
        <end position="203"/>
    </location>
</feature>
<organism evidence="9">
    <name type="scientific">marine metagenome</name>
    <dbReference type="NCBI Taxonomy" id="408172"/>
    <lineage>
        <taxon>unclassified sequences</taxon>
        <taxon>metagenomes</taxon>
        <taxon>ecological metagenomes</taxon>
    </lineage>
</organism>
<evidence type="ECO:0008006" key="10">
    <source>
        <dbReference type="Google" id="ProtNLM"/>
    </source>
</evidence>
<dbReference type="PANTHER" id="PTHR32196:SF21">
    <property type="entry name" value="ABC TRANSPORTER PERMEASE PROTEIN YPHD-RELATED"/>
    <property type="match status" value="1"/>
</dbReference>
<evidence type="ECO:0000256" key="3">
    <source>
        <dbReference type="ARBA" id="ARBA00022475"/>
    </source>
</evidence>
<evidence type="ECO:0000256" key="1">
    <source>
        <dbReference type="ARBA" id="ARBA00004651"/>
    </source>
</evidence>
<feature type="non-terminal residue" evidence="9">
    <location>
        <position position="212"/>
    </location>
</feature>
<comment type="subcellular location">
    <subcellularLocation>
        <location evidence="1">Cell membrane</location>
        <topology evidence="1">Multi-pass membrane protein</topology>
    </subcellularLocation>
</comment>
<evidence type="ECO:0000256" key="4">
    <source>
        <dbReference type="ARBA" id="ARBA00022519"/>
    </source>
</evidence>
<feature type="transmembrane region" description="Helical" evidence="8">
    <location>
        <begin position="66"/>
        <end position="84"/>
    </location>
</feature>
<evidence type="ECO:0000256" key="8">
    <source>
        <dbReference type="SAM" id="Phobius"/>
    </source>
</evidence>
<keyword evidence="5 8" id="KW-0812">Transmembrane</keyword>
<name>A0A382HGI6_9ZZZZ</name>
<keyword evidence="6 8" id="KW-1133">Transmembrane helix</keyword>
<feature type="transmembrane region" description="Helical" evidence="8">
    <location>
        <begin position="139"/>
        <end position="159"/>
    </location>
</feature>
<evidence type="ECO:0000256" key="5">
    <source>
        <dbReference type="ARBA" id="ARBA00022692"/>
    </source>
</evidence>
<feature type="transmembrane region" description="Helical" evidence="8">
    <location>
        <begin position="113"/>
        <end position="133"/>
    </location>
</feature>
<dbReference type="PANTHER" id="PTHR32196">
    <property type="entry name" value="ABC TRANSPORTER PERMEASE PROTEIN YPHD-RELATED-RELATED"/>
    <property type="match status" value="1"/>
</dbReference>
<evidence type="ECO:0000256" key="7">
    <source>
        <dbReference type="ARBA" id="ARBA00023136"/>
    </source>
</evidence>
<dbReference type="Pfam" id="PF02653">
    <property type="entry name" value="BPD_transp_2"/>
    <property type="match status" value="1"/>
</dbReference>
<proteinExistence type="predicted"/>
<keyword evidence="2" id="KW-0813">Transport</keyword>
<feature type="transmembrane region" description="Helical" evidence="8">
    <location>
        <begin position="90"/>
        <end position="106"/>
    </location>
</feature>
<reference evidence="9" key="1">
    <citation type="submission" date="2018-05" db="EMBL/GenBank/DDBJ databases">
        <authorList>
            <person name="Lanie J.A."/>
            <person name="Ng W.-L."/>
            <person name="Kazmierczak K.M."/>
            <person name="Andrzejewski T.M."/>
            <person name="Davidsen T.M."/>
            <person name="Wayne K.J."/>
            <person name="Tettelin H."/>
            <person name="Glass J.I."/>
            <person name="Rusch D."/>
            <person name="Podicherti R."/>
            <person name="Tsui H.-C.T."/>
            <person name="Winkler M.E."/>
        </authorList>
    </citation>
    <scope>NUCLEOTIDE SEQUENCE</scope>
</reference>
<dbReference type="AlphaFoldDB" id="A0A382HGI6"/>
<sequence>MTEVETVGAGAGSVLGTRNSDRLREFVGKYGLLIVYAAAFVFFASKRSDSFLRVDTWTRTILSPTGFTPLLVLALGLTVVLAMGDFDLSFGNMVGLAGGTAGALMINYDINWVAAIFIAFLIGVTVGLANGYFVAYLNASSFVITLAAGTILFGIETLWTKNRSISGLEVQSFLDLDETKVIQNMRLPFFIAIAFFLLVWLMLDRTELGRYM</sequence>
<evidence type="ECO:0000313" key="9">
    <source>
        <dbReference type="EMBL" id="SVB86309.1"/>
    </source>
</evidence>
<dbReference type="GO" id="GO:0005886">
    <property type="term" value="C:plasma membrane"/>
    <property type="evidence" value="ECO:0007669"/>
    <property type="project" value="UniProtKB-SubCell"/>
</dbReference>
<feature type="transmembrane region" description="Helical" evidence="8">
    <location>
        <begin position="27"/>
        <end position="45"/>
    </location>
</feature>
<keyword evidence="4" id="KW-0997">Cell inner membrane</keyword>
<protein>
    <recommendedName>
        <fullName evidence="10">ABC transporter permease</fullName>
    </recommendedName>
</protein>
<keyword evidence="3" id="KW-1003">Cell membrane</keyword>
<dbReference type="InterPro" id="IPR001851">
    <property type="entry name" value="ABC_transp_permease"/>
</dbReference>